<evidence type="ECO:0000256" key="1">
    <source>
        <dbReference type="SAM" id="MobiDB-lite"/>
    </source>
</evidence>
<organism evidence="2 3">
    <name type="scientific">Phaeobacter gallaeciensis</name>
    <dbReference type="NCBI Taxonomy" id="60890"/>
    <lineage>
        <taxon>Bacteria</taxon>
        <taxon>Pseudomonadati</taxon>
        <taxon>Pseudomonadota</taxon>
        <taxon>Alphaproteobacteria</taxon>
        <taxon>Rhodobacterales</taxon>
        <taxon>Roseobacteraceae</taxon>
        <taxon>Phaeobacter</taxon>
    </lineage>
</organism>
<dbReference type="SUPFAM" id="SSF53098">
    <property type="entry name" value="Ribonuclease H-like"/>
    <property type="match status" value="1"/>
</dbReference>
<feature type="compositionally biased region" description="Basic and acidic residues" evidence="1">
    <location>
        <begin position="1"/>
        <end position="12"/>
    </location>
</feature>
<accession>A0AAC9ZCU0</accession>
<dbReference type="InterPro" id="IPR036397">
    <property type="entry name" value="RNaseH_sf"/>
</dbReference>
<dbReference type="EMBL" id="CP010786">
    <property type="protein sequence ID" value="ATF08065.1"/>
    <property type="molecule type" value="Genomic_DNA"/>
</dbReference>
<dbReference type="AlphaFoldDB" id="A0AAC9ZCU0"/>
<dbReference type="GO" id="GO:0003676">
    <property type="term" value="F:nucleic acid binding"/>
    <property type="evidence" value="ECO:0007669"/>
    <property type="project" value="InterPro"/>
</dbReference>
<proteinExistence type="predicted"/>
<sequence>MSREGGEREAHPALDAADGFDANLSETKHPLPGSTCKASARGGKAAKEHKAYPYLLHGLRVERPKQVWCADITYLPMRRGFLYLVAIMDWHTRKVLA</sequence>
<evidence type="ECO:0000313" key="2">
    <source>
        <dbReference type="EMBL" id="ATF08065.1"/>
    </source>
</evidence>
<name>A0AAC9ZCU0_9RHOB</name>
<evidence type="ECO:0000313" key="3">
    <source>
        <dbReference type="Proteomes" id="UP000217545"/>
    </source>
</evidence>
<keyword evidence="2" id="KW-0614">Plasmid</keyword>
<gene>
    <name evidence="2" type="ORF">PhaeoP63_04033</name>
</gene>
<dbReference type="InterPro" id="IPR012337">
    <property type="entry name" value="RNaseH-like_sf"/>
</dbReference>
<dbReference type="Proteomes" id="UP000217545">
    <property type="component" value="Plasmid pP63_b"/>
</dbReference>
<geneLocation type="plasmid" evidence="3">
    <name>pp63_b</name>
</geneLocation>
<protein>
    <submittedName>
        <fullName evidence="2">Transposase</fullName>
    </submittedName>
</protein>
<reference evidence="2 3" key="1">
    <citation type="journal article" date="2017" name="Front. Microbiol.">
        <title>Phaeobacter piscinae sp. nov., a species of the Roseobacter group and potential aquaculture probiont.</title>
        <authorList>
            <person name="Sonnenschein E.C."/>
            <person name="Phippen C.B.W."/>
            <person name="Nielsen K.F."/>
            <person name="Mateiu R.V."/>
            <person name="Melchiorsen J."/>
            <person name="Gram L."/>
            <person name="Overmann J."/>
            <person name="Freese H.M."/>
        </authorList>
    </citation>
    <scope>NUCLEOTIDE SEQUENCE [LARGE SCALE GENOMIC DNA]</scope>
    <source>
        <strain evidence="2 3">P63</strain>
    </source>
</reference>
<dbReference type="Gene3D" id="3.30.420.10">
    <property type="entry name" value="Ribonuclease H-like superfamily/Ribonuclease H"/>
    <property type="match status" value="1"/>
</dbReference>
<feature type="region of interest" description="Disordered" evidence="1">
    <location>
        <begin position="1"/>
        <end position="42"/>
    </location>
</feature>